<reference evidence="6" key="2">
    <citation type="submission" date="2023-09" db="EMBL/GenBank/DDBJ databases">
        <title>Ecological and genomic based identification of the Bifidobacterium adolescentis prototype of the healthy human gut microbiota.</title>
        <authorList>
            <person name="Lugli G.A."/>
            <person name="Argentini C."/>
            <person name="Tarracchini C."/>
            <person name="Fontana F."/>
            <person name="Alessandri G."/>
            <person name="Mancabelli L."/>
            <person name="Milani C."/>
            <person name="Turroni F."/>
            <person name="Ventura M."/>
        </authorList>
    </citation>
    <scope>NUCLEOTIDE SEQUENCE</scope>
    <source>
        <strain evidence="6">703B</strain>
    </source>
</reference>
<dbReference type="Pfam" id="PF01074">
    <property type="entry name" value="Glyco_hydro_38N"/>
    <property type="match status" value="1"/>
</dbReference>
<accession>A0AAF1A5H2</accession>
<dbReference type="FunFam" id="3.20.110.10:FF:000002">
    <property type="entry name" value="alpha-mannosidase 2C1 isoform X1"/>
    <property type="match status" value="1"/>
</dbReference>
<dbReference type="Pfam" id="PF07748">
    <property type="entry name" value="Glyco_hydro_38C"/>
    <property type="match status" value="1"/>
</dbReference>
<name>A0AAF1A5H2_BIFAD</name>
<dbReference type="Pfam" id="PF22907">
    <property type="entry name" value="Ams1-like_1st"/>
    <property type="match status" value="1"/>
</dbReference>
<evidence type="ECO:0000256" key="4">
    <source>
        <dbReference type="ARBA" id="ARBA00023295"/>
    </source>
</evidence>
<dbReference type="GO" id="GO:0006013">
    <property type="term" value="P:mannose metabolic process"/>
    <property type="evidence" value="ECO:0007669"/>
    <property type="project" value="InterPro"/>
</dbReference>
<evidence type="ECO:0000256" key="2">
    <source>
        <dbReference type="ARBA" id="ARBA00022723"/>
    </source>
</evidence>
<reference evidence="6" key="1">
    <citation type="journal article" date="2016" name="Sci. Rep.">
        <title>Evaluation of genetic diversity among strains of the human gut commensal Bifidobacterium adolescentis.</title>
        <authorList>
            <person name="Duranti S."/>
            <person name="Milani C."/>
            <person name="Lugli G.A."/>
            <person name="Mancabelli L."/>
            <person name="Turroni F."/>
            <person name="Ferrario C."/>
            <person name="Mangifesta M."/>
            <person name="Viappiani A."/>
            <person name="Sanchez B."/>
            <person name="Margolles A."/>
            <person name="van Sinderen D."/>
            <person name="Ventura M."/>
        </authorList>
    </citation>
    <scope>NUCLEOTIDE SEQUENCE</scope>
    <source>
        <strain evidence="6">703B</strain>
    </source>
</reference>
<evidence type="ECO:0000313" key="6">
    <source>
        <dbReference type="EMBL" id="WNE85043.1"/>
    </source>
</evidence>
<protein>
    <submittedName>
        <fullName evidence="6">Glycoside hydrolase family 38 C-terminal domain-containing protein</fullName>
    </submittedName>
</protein>
<dbReference type="FunFam" id="1.20.1270.50:FF:000004">
    <property type="entry name" value="alpha-mannosidase 2C1 isoform X1"/>
    <property type="match status" value="1"/>
</dbReference>
<keyword evidence="4" id="KW-0326">Glycosidase</keyword>
<dbReference type="InterPro" id="IPR054723">
    <property type="entry name" value="Ams1-like_N"/>
</dbReference>
<gene>
    <name evidence="6" type="ORF">B0703_08645</name>
</gene>
<dbReference type="GO" id="GO:0004559">
    <property type="term" value="F:alpha-mannosidase activity"/>
    <property type="evidence" value="ECO:0007669"/>
    <property type="project" value="InterPro"/>
</dbReference>
<dbReference type="InterPro" id="IPR037094">
    <property type="entry name" value="Glyco_hydro_38_cen_sf"/>
</dbReference>
<dbReference type="Gene3D" id="1.20.1270.50">
    <property type="entry name" value="Glycoside hydrolase family 38, central domain"/>
    <property type="match status" value="1"/>
</dbReference>
<dbReference type="CDD" id="cd10789">
    <property type="entry name" value="GH38N_AMII_ER_cytosolic"/>
    <property type="match status" value="1"/>
</dbReference>
<evidence type="ECO:0000256" key="1">
    <source>
        <dbReference type="ARBA" id="ARBA00009792"/>
    </source>
</evidence>
<comment type="similarity">
    <text evidence="1">Belongs to the glycosyl hydrolase 38 family.</text>
</comment>
<dbReference type="InterPro" id="IPR011330">
    <property type="entry name" value="Glyco_hydro/deAcase_b/a-brl"/>
</dbReference>
<dbReference type="SUPFAM" id="SSF88713">
    <property type="entry name" value="Glycoside hydrolase/deacetylase"/>
    <property type="match status" value="1"/>
</dbReference>
<keyword evidence="2" id="KW-0479">Metal-binding</keyword>
<dbReference type="GO" id="GO:0009313">
    <property type="term" value="P:oligosaccharide catabolic process"/>
    <property type="evidence" value="ECO:0007669"/>
    <property type="project" value="TreeGrafter"/>
</dbReference>
<feature type="domain" description="Glycoside hydrolase family 38 central" evidence="5">
    <location>
        <begin position="538"/>
        <end position="617"/>
    </location>
</feature>
<dbReference type="GO" id="GO:0046872">
    <property type="term" value="F:metal ion binding"/>
    <property type="evidence" value="ECO:0007669"/>
    <property type="project" value="UniProtKB-KW"/>
</dbReference>
<dbReference type="SUPFAM" id="SSF74650">
    <property type="entry name" value="Galactose mutarotase-like"/>
    <property type="match status" value="1"/>
</dbReference>
<dbReference type="InterPro" id="IPR000602">
    <property type="entry name" value="Glyco_hydro_38_N"/>
</dbReference>
<dbReference type="InterPro" id="IPR015341">
    <property type="entry name" value="Glyco_hydro_38_cen"/>
</dbReference>
<dbReference type="InterPro" id="IPR041147">
    <property type="entry name" value="GH38_C"/>
</dbReference>
<dbReference type="SMART" id="SM00872">
    <property type="entry name" value="Alpha-mann_mid"/>
    <property type="match status" value="1"/>
</dbReference>
<dbReference type="Pfam" id="PF09261">
    <property type="entry name" value="Alpha-mann_mid"/>
    <property type="match status" value="1"/>
</dbReference>
<dbReference type="Gene3D" id="2.70.98.30">
    <property type="entry name" value="Golgi alpha-mannosidase II, domain 4"/>
    <property type="match status" value="1"/>
</dbReference>
<dbReference type="PANTHER" id="PTHR46017:SF1">
    <property type="entry name" value="ALPHA-MANNOSIDASE 2C1"/>
    <property type="match status" value="1"/>
</dbReference>
<dbReference type="InterPro" id="IPR028995">
    <property type="entry name" value="Glyco_hydro_57/38_cen_sf"/>
</dbReference>
<evidence type="ECO:0000313" key="7">
    <source>
        <dbReference type="Proteomes" id="UP000193179"/>
    </source>
</evidence>
<dbReference type="InterPro" id="IPR027291">
    <property type="entry name" value="Glyco_hydro_38_N_sf"/>
</dbReference>
<dbReference type="RefSeq" id="WP_085346836.1">
    <property type="nucleotide sequence ID" value="NZ_CP133648.1"/>
</dbReference>
<dbReference type="Pfam" id="PF17677">
    <property type="entry name" value="Glyco_hydro38C2"/>
    <property type="match status" value="1"/>
</dbReference>
<sequence length="1074" mass="119456">MFLLPDQQLRRADRVMRQRLVPYVHETLSHCQLRAFANEGEPEQSADFLARVRENKVDFLDFMVPGAWGTIWGTTWFEVRGRIDRESVKGRAVELVVDLGWKRHRGPGFQAEGLCYRPDGSVIKAVNPDNCWIPLIDANGVANVELDDAGRFTVYVEAASNPLVEADLPFAPMNLGERADGRPSNYVLTTMDVCAFNQNVFDYLMDLETVTSLMRELKDDDPRYWQLAKALQRSLNTYDERDIAGTLEPAKEKLAGVLSEPAYSSVIHHVAVGHAHIDSAWLWPVRETHRKVARTVSNVLALMDEDPDFTYAMSSAQQYAWLEQEHPDLFARMLQRIKEGRFIPVGGMWVESDNMLPTGESLIRQITFGMRYFREHLGVEPKGLWLPDSFGYCGAWPQIARRAGFEWFLTQKISWNDTTKFPHHSFEWEGIDGSRILTHFPPSDTYGSTVSMQELQYSQRNFLDKDLSRNAILLYGYSDGGGGPTREMVARIRRDHDLAGAPSIDFGTPDELFDRVRHDIVDEAPDETPVFKGELYLELHRATLTSQQEMKRGCRREENLLRTTEYLCAAASVFNPKYRYPREELDGIWKTLLLNQFHDILPGSAIAWVHRQARADYVRDIARLRDIAAEAGASIASARDDADMRSNAAIVPYTAKNGDSWIARTAAVGTQDDDANGTDAVADESTIATTCDDGRIILDNGLLRAIIAPDGTVRSLIDLDNGHELVPDGSGIGHYELLRDEPYEWDAWDIQRDAFLSAEGIDDSHVERVTETKRGGATVHVSSTADGVSIDACITLRPKSKSLEFRTKVDWRASERFLKVDIPMAIQADRAQYECQYGMVERPIQKNTRSDEAKYESCTHRFVRVADAGYAAAVVNASTYGSDVSPIHRNTASGPVRGTMIRLSLLSSPLYPDPNTDKGVHEFAWNVVADASMPAVLDEANRLNAAVLPAVPAFDPLAQLNPVDGVMVLDWVKLADDGSGDLILRVYEAVGGEAHARLAVNAALGKATVRECSIMEDARLDAELPAAFADGDPSVARTAQGAMLSLHPFQLATLRVSCGSDGGNTDGNESGSLR</sequence>
<dbReference type="EMBL" id="CP133648">
    <property type="protein sequence ID" value="WNE85043.1"/>
    <property type="molecule type" value="Genomic_DNA"/>
</dbReference>
<dbReference type="InterPro" id="IPR011013">
    <property type="entry name" value="Gal_mutarotase_sf_dom"/>
</dbReference>
<proteinExistence type="inferred from homology"/>
<evidence type="ECO:0000259" key="5">
    <source>
        <dbReference type="SMART" id="SM00872"/>
    </source>
</evidence>
<dbReference type="InterPro" id="IPR011682">
    <property type="entry name" value="Glyco_hydro_38_C"/>
</dbReference>
<dbReference type="GO" id="GO:0030246">
    <property type="term" value="F:carbohydrate binding"/>
    <property type="evidence" value="ECO:0007669"/>
    <property type="project" value="InterPro"/>
</dbReference>
<evidence type="ECO:0000256" key="3">
    <source>
        <dbReference type="ARBA" id="ARBA00022801"/>
    </source>
</evidence>
<keyword evidence="3 6" id="KW-0378">Hydrolase</keyword>
<dbReference type="Gene3D" id="3.20.110.10">
    <property type="entry name" value="Glycoside hydrolase 38, N terminal domain"/>
    <property type="match status" value="1"/>
</dbReference>
<organism evidence="6 7">
    <name type="scientific">Bifidobacterium adolescentis</name>
    <dbReference type="NCBI Taxonomy" id="1680"/>
    <lineage>
        <taxon>Bacteria</taxon>
        <taxon>Bacillati</taxon>
        <taxon>Actinomycetota</taxon>
        <taxon>Actinomycetes</taxon>
        <taxon>Bifidobacteriales</taxon>
        <taxon>Bifidobacteriaceae</taxon>
        <taxon>Bifidobacterium</taxon>
    </lineage>
</organism>
<dbReference type="Proteomes" id="UP000193179">
    <property type="component" value="Chromosome"/>
</dbReference>
<dbReference type="PANTHER" id="PTHR46017">
    <property type="entry name" value="ALPHA-MANNOSIDASE 2C1"/>
    <property type="match status" value="1"/>
</dbReference>
<dbReference type="AlphaFoldDB" id="A0AAF1A5H2"/>
<dbReference type="SUPFAM" id="SSF88688">
    <property type="entry name" value="Families 57/38 glycoside transferase middle domain"/>
    <property type="match status" value="1"/>
</dbReference>